<dbReference type="STRING" id="195883.A0A482XEK4"/>
<dbReference type="InterPro" id="IPR052830">
    <property type="entry name" value="RCC1_domain-containing"/>
</dbReference>
<proteinExistence type="predicted"/>
<feature type="repeat" description="RCC1" evidence="1">
    <location>
        <begin position="198"/>
        <end position="249"/>
    </location>
</feature>
<dbReference type="Pfam" id="PF00415">
    <property type="entry name" value="RCC1"/>
    <property type="match status" value="1"/>
</dbReference>
<name>A0A482XEK4_LAOST</name>
<protein>
    <submittedName>
        <fullName evidence="2">Uncharacterized protein</fullName>
    </submittedName>
</protein>
<dbReference type="AlphaFoldDB" id="A0A482XEK4"/>
<dbReference type="Proteomes" id="UP000291343">
    <property type="component" value="Unassembled WGS sequence"/>
</dbReference>
<feature type="repeat" description="RCC1" evidence="1">
    <location>
        <begin position="250"/>
        <end position="318"/>
    </location>
</feature>
<dbReference type="Gene3D" id="2.130.10.30">
    <property type="entry name" value="Regulator of chromosome condensation 1/beta-lactamase-inhibitor protein II"/>
    <property type="match status" value="1"/>
</dbReference>
<dbReference type="PRINTS" id="PR00633">
    <property type="entry name" value="RCCNDNSATION"/>
</dbReference>
<dbReference type="InterPro" id="IPR000408">
    <property type="entry name" value="Reg_chr_condens"/>
</dbReference>
<dbReference type="OrthoDB" id="5370059at2759"/>
<dbReference type="FunCoup" id="A0A482XEK4">
    <property type="interactions" value="221"/>
</dbReference>
<dbReference type="EMBL" id="QKKF02012223">
    <property type="protein sequence ID" value="RZF43761.1"/>
    <property type="molecule type" value="Genomic_DNA"/>
</dbReference>
<dbReference type="Pfam" id="PF13540">
    <property type="entry name" value="RCC1_2"/>
    <property type="match status" value="1"/>
</dbReference>
<organism evidence="2 3">
    <name type="scientific">Laodelphax striatellus</name>
    <name type="common">Small brown planthopper</name>
    <name type="synonym">Delphax striatella</name>
    <dbReference type="NCBI Taxonomy" id="195883"/>
    <lineage>
        <taxon>Eukaryota</taxon>
        <taxon>Metazoa</taxon>
        <taxon>Ecdysozoa</taxon>
        <taxon>Arthropoda</taxon>
        <taxon>Hexapoda</taxon>
        <taxon>Insecta</taxon>
        <taxon>Pterygota</taxon>
        <taxon>Neoptera</taxon>
        <taxon>Paraneoptera</taxon>
        <taxon>Hemiptera</taxon>
        <taxon>Auchenorrhyncha</taxon>
        <taxon>Fulgoroidea</taxon>
        <taxon>Delphacidae</taxon>
        <taxon>Criomorphinae</taxon>
        <taxon>Laodelphax</taxon>
    </lineage>
</organism>
<sequence length="372" mass="40829">MIYLSGLFLFTFPENSPTAHPASNALTVTVRNKICSFLKIGEEFIKEGRKIVSVIFSWSYFLLINDAGEAYLVGYLDGKSNQILKLVPPDKGFIVEAACGIKNCHLVTKEGNYWLFYKSTRTWKNLNQVLNAERPESSIDEDDRIVITKVACGNNVNLAVDNLGSLFSVPSRLDLGARLQVCAVACGKEHSLILTTEHTVYTWGIGSRGQLGHGSVDDEQHPRQVAALCGLQVTAVAAGGWHSCCVTDQRDLYAWGWNASGQLGFAGEKQGVDVGERRVISVLAEPTAVDWPSNTHSTLYNVSQVACGSRHTVVLLDDNSVWGCGWNRYHQVCAKLPETIFGMSRLAVAPNLKIKQVVCGEWNTAFIAEECN</sequence>
<keyword evidence="3" id="KW-1185">Reference proteome</keyword>
<evidence type="ECO:0000313" key="2">
    <source>
        <dbReference type="EMBL" id="RZF43761.1"/>
    </source>
</evidence>
<dbReference type="PANTHER" id="PTHR46849">
    <property type="entry name" value="RCC1 DOMAIN-CONTAINING PROTEIN 1"/>
    <property type="match status" value="1"/>
</dbReference>
<dbReference type="PROSITE" id="PS50012">
    <property type="entry name" value="RCC1_3"/>
    <property type="match status" value="2"/>
</dbReference>
<reference evidence="2 3" key="1">
    <citation type="journal article" date="2017" name="Gigascience">
        <title>Genome sequence of the small brown planthopper, Laodelphax striatellus.</title>
        <authorList>
            <person name="Zhu J."/>
            <person name="Jiang F."/>
            <person name="Wang X."/>
            <person name="Yang P."/>
            <person name="Bao Y."/>
            <person name="Zhao W."/>
            <person name="Wang W."/>
            <person name="Lu H."/>
            <person name="Wang Q."/>
            <person name="Cui N."/>
            <person name="Li J."/>
            <person name="Chen X."/>
            <person name="Luo L."/>
            <person name="Yu J."/>
            <person name="Kang L."/>
            <person name="Cui F."/>
        </authorList>
    </citation>
    <scope>NUCLEOTIDE SEQUENCE [LARGE SCALE GENOMIC DNA]</scope>
    <source>
        <strain evidence="2">Lst14</strain>
    </source>
</reference>
<gene>
    <name evidence="2" type="ORF">LSTR_LSTR009184</name>
</gene>
<dbReference type="InParanoid" id="A0A482XEK4"/>
<accession>A0A482XEK4</accession>
<dbReference type="PANTHER" id="PTHR46849:SF1">
    <property type="entry name" value="RCC1 DOMAIN-CONTAINING PROTEIN 1"/>
    <property type="match status" value="1"/>
</dbReference>
<dbReference type="SMR" id="A0A482XEK4"/>
<dbReference type="PROSITE" id="PS00626">
    <property type="entry name" value="RCC1_2"/>
    <property type="match status" value="1"/>
</dbReference>
<evidence type="ECO:0000256" key="1">
    <source>
        <dbReference type="PROSITE-ProRule" id="PRU00235"/>
    </source>
</evidence>
<evidence type="ECO:0000313" key="3">
    <source>
        <dbReference type="Proteomes" id="UP000291343"/>
    </source>
</evidence>
<dbReference type="InterPro" id="IPR009091">
    <property type="entry name" value="RCC1/BLIP-II"/>
</dbReference>
<dbReference type="SUPFAM" id="SSF50985">
    <property type="entry name" value="RCC1/BLIP-II"/>
    <property type="match status" value="1"/>
</dbReference>
<comment type="caution">
    <text evidence="2">The sequence shown here is derived from an EMBL/GenBank/DDBJ whole genome shotgun (WGS) entry which is preliminary data.</text>
</comment>